<sequence length="515" mass="57149">MRPISRTRRLWVPLIIGYVALLGLTFLQGSLPWVLIAQEVGLLQEDPASSVQSPGSQITQGPRRESTVASRGRLHVSIGQEIGGAERIRRQQQGEPHAHGSKVDGDDQISIQRQYDPLRQGSNNLLAVQVAGAQLSMSAGGPIQSSFSSFTCTGLQYGEVNGQGGSSVYGCPFCRTCSFQSVCLNHSSLEWQYYKGADNTAPLFYDMHGQAWHRFPPDFVSTAHVHIPPSYLDWAPKVKEGSIPEEAVFSSAPVAAYASLNDFAYNFGHALFDFLFPVFNALQLLNLYSPDFQLILAQHQGSAPEATMQRTRALPFRSAAFVNMGMPVERSLGKDGPRVTVLRKKGRRILENSSEILMHLQMRFPHAMFTSMDGDEIAVMGIKQQLEVMSATSILITPCGGTGTVLTFLQPGATAIVLNYWQNVAQTSVQMEAIYYWNLEYLDLKYFPVLPEDYEGTSDRPACEKTLNETHYQDQGAFIACNVRLKNLKRLEDVVRNALRRWALRHGHDAVSLGF</sequence>
<proteinExistence type="predicted"/>
<gene>
    <name evidence="3" type="ORF">WJX73_000137</name>
</gene>
<comment type="caution">
    <text evidence="3">The sequence shown here is derived from an EMBL/GenBank/DDBJ whole genome shotgun (WGS) entry which is preliminary data.</text>
</comment>
<organism evidence="3 4">
    <name type="scientific">Symbiochloris irregularis</name>
    <dbReference type="NCBI Taxonomy" id="706552"/>
    <lineage>
        <taxon>Eukaryota</taxon>
        <taxon>Viridiplantae</taxon>
        <taxon>Chlorophyta</taxon>
        <taxon>core chlorophytes</taxon>
        <taxon>Trebouxiophyceae</taxon>
        <taxon>Trebouxiales</taxon>
        <taxon>Trebouxiaceae</taxon>
        <taxon>Symbiochloris</taxon>
    </lineage>
</organism>
<dbReference type="Proteomes" id="UP001465755">
    <property type="component" value="Unassembled WGS sequence"/>
</dbReference>
<keyword evidence="4" id="KW-1185">Reference proteome</keyword>
<dbReference type="InterPro" id="IPR049625">
    <property type="entry name" value="Glyco_transf_61_cat"/>
</dbReference>
<dbReference type="Pfam" id="PF04577">
    <property type="entry name" value="Glyco_transf_61"/>
    <property type="match status" value="1"/>
</dbReference>
<evidence type="ECO:0000259" key="2">
    <source>
        <dbReference type="Pfam" id="PF04577"/>
    </source>
</evidence>
<evidence type="ECO:0000313" key="4">
    <source>
        <dbReference type="Proteomes" id="UP001465755"/>
    </source>
</evidence>
<feature type="domain" description="Glycosyltransferase 61 catalytic" evidence="2">
    <location>
        <begin position="267"/>
        <end position="415"/>
    </location>
</feature>
<reference evidence="3 4" key="1">
    <citation type="journal article" date="2024" name="Nat. Commun.">
        <title>Phylogenomics reveals the evolutionary origins of lichenization in chlorophyte algae.</title>
        <authorList>
            <person name="Puginier C."/>
            <person name="Libourel C."/>
            <person name="Otte J."/>
            <person name="Skaloud P."/>
            <person name="Haon M."/>
            <person name="Grisel S."/>
            <person name="Petersen M."/>
            <person name="Berrin J.G."/>
            <person name="Delaux P.M."/>
            <person name="Dal Grande F."/>
            <person name="Keller J."/>
        </authorList>
    </citation>
    <scope>NUCLEOTIDE SEQUENCE [LARGE SCALE GENOMIC DNA]</scope>
    <source>
        <strain evidence="3 4">SAG 2036</strain>
    </source>
</reference>
<name>A0AAW1NTW2_9CHLO</name>
<dbReference type="GO" id="GO:0016757">
    <property type="term" value="F:glycosyltransferase activity"/>
    <property type="evidence" value="ECO:0007669"/>
    <property type="project" value="InterPro"/>
</dbReference>
<dbReference type="EMBL" id="JALJOQ010000137">
    <property type="protein sequence ID" value="KAK9794589.1"/>
    <property type="molecule type" value="Genomic_DNA"/>
</dbReference>
<feature type="compositionally biased region" description="Polar residues" evidence="1">
    <location>
        <begin position="47"/>
        <end position="60"/>
    </location>
</feature>
<evidence type="ECO:0000256" key="1">
    <source>
        <dbReference type="SAM" id="MobiDB-lite"/>
    </source>
</evidence>
<feature type="region of interest" description="Disordered" evidence="1">
    <location>
        <begin position="47"/>
        <end position="71"/>
    </location>
</feature>
<evidence type="ECO:0000313" key="3">
    <source>
        <dbReference type="EMBL" id="KAK9794589.1"/>
    </source>
</evidence>
<feature type="region of interest" description="Disordered" evidence="1">
    <location>
        <begin position="85"/>
        <end position="106"/>
    </location>
</feature>
<dbReference type="AlphaFoldDB" id="A0AAW1NTW2"/>
<protein>
    <recommendedName>
        <fullName evidence="2">Glycosyltransferase 61 catalytic domain-containing protein</fullName>
    </recommendedName>
</protein>
<accession>A0AAW1NTW2</accession>
<feature type="compositionally biased region" description="Basic and acidic residues" evidence="1">
    <location>
        <begin position="96"/>
        <end position="105"/>
    </location>
</feature>